<protein>
    <submittedName>
        <fullName evidence="2">CaiB/BaiF CoA transferase family protein</fullName>
    </submittedName>
</protein>
<evidence type="ECO:0000313" key="2">
    <source>
        <dbReference type="EMBL" id="MFC0530271.1"/>
    </source>
</evidence>
<accession>A0ABV6M6E5</accession>
<dbReference type="Proteomes" id="UP001589867">
    <property type="component" value="Unassembled WGS sequence"/>
</dbReference>
<proteinExistence type="predicted"/>
<dbReference type="EMBL" id="JBHLUH010000042">
    <property type="protein sequence ID" value="MFC0530271.1"/>
    <property type="molecule type" value="Genomic_DNA"/>
</dbReference>
<dbReference type="InterPro" id="IPR003673">
    <property type="entry name" value="CoA-Trfase_fam_III"/>
</dbReference>
<dbReference type="SUPFAM" id="SSF89796">
    <property type="entry name" value="CoA-transferase family III (CaiB/BaiF)"/>
    <property type="match status" value="1"/>
</dbReference>
<sequence length="390" mass="41295">MSAGDASVGGALAGVRVLDLSRQAPGPYCSMLMADFGADVILVEPPGGSTRGAETNVYWELERDPSVSRLAGLRRNKRSIMLDLKSGEDRAVMHRLIAGADVLLEGFRPGVAARLGVDWPACHALNPRLVYCSLTGAGQDGPGAQAAGHDINYLAQTGVLELIADREGRPVIPINLVADFAGGGLMAAYAVMVALLHRERSGVGQRVDLAMVDGTLSLLTHAASLYFARDADLRAGSFFLSGQLPQYNVYRCADGRWVAVGALEPWFYDELMRRTGRADLTGAHRDPARAEVVADHLAGWFAARGGAEAVALLEGEDVCVTLVATFDEAMRLAEERGMIARLAPEAPMVGAAAKLSATPGRVWRQPPEVGEHSDEIRAEVSGGRAEVSGG</sequence>
<dbReference type="InterPro" id="IPR023606">
    <property type="entry name" value="CoA-Trfase_III_dom_1_sf"/>
</dbReference>
<dbReference type="InterPro" id="IPR050509">
    <property type="entry name" value="CoA-transferase_III"/>
</dbReference>
<keyword evidence="2" id="KW-0808">Transferase</keyword>
<feature type="region of interest" description="Disordered" evidence="1">
    <location>
        <begin position="362"/>
        <end position="390"/>
    </location>
</feature>
<dbReference type="Gene3D" id="3.30.1540.10">
    <property type="entry name" value="formyl-coa transferase, domain 3"/>
    <property type="match status" value="1"/>
</dbReference>
<dbReference type="InterPro" id="IPR044855">
    <property type="entry name" value="CoA-Trfase_III_dom3_sf"/>
</dbReference>
<dbReference type="RefSeq" id="WP_377253430.1">
    <property type="nucleotide sequence ID" value="NZ_JBHLUH010000042.1"/>
</dbReference>
<keyword evidence="3" id="KW-1185">Reference proteome</keyword>
<dbReference type="PANTHER" id="PTHR48228">
    <property type="entry name" value="SUCCINYL-COA--D-CITRAMALATE COA-TRANSFERASE"/>
    <property type="match status" value="1"/>
</dbReference>
<comment type="caution">
    <text evidence="2">The sequence shown here is derived from an EMBL/GenBank/DDBJ whole genome shotgun (WGS) entry which is preliminary data.</text>
</comment>
<reference evidence="2 3" key="1">
    <citation type="submission" date="2024-09" db="EMBL/GenBank/DDBJ databases">
        <authorList>
            <person name="Sun Q."/>
            <person name="Mori K."/>
        </authorList>
    </citation>
    <scope>NUCLEOTIDE SEQUENCE [LARGE SCALE GENOMIC DNA]</scope>
    <source>
        <strain evidence="2 3">TBRC 3947</strain>
    </source>
</reference>
<dbReference type="Pfam" id="PF02515">
    <property type="entry name" value="CoA_transf_3"/>
    <property type="match status" value="1"/>
</dbReference>
<evidence type="ECO:0000313" key="3">
    <source>
        <dbReference type="Proteomes" id="UP001589867"/>
    </source>
</evidence>
<dbReference type="PANTHER" id="PTHR48228:SF5">
    <property type="entry name" value="ALPHA-METHYLACYL-COA RACEMASE"/>
    <property type="match status" value="1"/>
</dbReference>
<dbReference type="GO" id="GO:0016740">
    <property type="term" value="F:transferase activity"/>
    <property type="evidence" value="ECO:0007669"/>
    <property type="project" value="UniProtKB-KW"/>
</dbReference>
<evidence type="ECO:0000256" key="1">
    <source>
        <dbReference type="SAM" id="MobiDB-lite"/>
    </source>
</evidence>
<gene>
    <name evidence="2" type="ORF">ACFFIA_21640</name>
</gene>
<feature type="compositionally biased region" description="Basic and acidic residues" evidence="1">
    <location>
        <begin position="369"/>
        <end position="378"/>
    </location>
</feature>
<name>A0ABV6M6E5_9ACTN</name>
<dbReference type="Gene3D" id="3.40.50.10540">
    <property type="entry name" value="Crotonobetainyl-coa:carnitine coa-transferase, domain 1"/>
    <property type="match status" value="1"/>
</dbReference>
<organism evidence="2 3">
    <name type="scientific">Phytohabitans kaempferiae</name>
    <dbReference type="NCBI Taxonomy" id="1620943"/>
    <lineage>
        <taxon>Bacteria</taxon>
        <taxon>Bacillati</taxon>
        <taxon>Actinomycetota</taxon>
        <taxon>Actinomycetes</taxon>
        <taxon>Micromonosporales</taxon>
        <taxon>Micromonosporaceae</taxon>
    </lineage>
</organism>